<dbReference type="OrthoDB" id="44847at2759"/>
<proteinExistence type="predicted"/>
<organism evidence="2 3">
    <name type="scientific">Fragilariopsis cylindrus CCMP1102</name>
    <dbReference type="NCBI Taxonomy" id="635003"/>
    <lineage>
        <taxon>Eukaryota</taxon>
        <taxon>Sar</taxon>
        <taxon>Stramenopiles</taxon>
        <taxon>Ochrophyta</taxon>
        <taxon>Bacillariophyta</taxon>
        <taxon>Bacillariophyceae</taxon>
        <taxon>Bacillariophycidae</taxon>
        <taxon>Bacillariales</taxon>
        <taxon>Bacillariaceae</taxon>
        <taxon>Fragilariopsis</taxon>
    </lineage>
</organism>
<dbReference type="Gene3D" id="3.40.50.1240">
    <property type="entry name" value="Phosphoglycerate mutase-like"/>
    <property type="match status" value="1"/>
</dbReference>
<gene>
    <name evidence="2" type="ORF">FRACYDRAFT_162733</name>
</gene>
<reference evidence="2 3" key="1">
    <citation type="submission" date="2016-09" db="EMBL/GenBank/DDBJ databases">
        <title>Extensive genetic diversity and differential bi-allelic expression allows diatom success in the polar Southern Ocean.</title>
        <authorList>
            <consortium name="DOE Joint Genome Institute"/>
            <person name="Mock T."/>
            <person name="Otillar R.P."/>
            <person name="Strauss J."/>
            <person name="Dupont C."/>
            <person name="Frickenhaus S."/>
            <person name="Maumus F."/>
            <person name="Mcmullan M."/>
            <person name="Sanges R."/>
            <person name="Schmutz J."/>
            <person name="Toseland A."/>
            <person name="Valas R."/>
            <person name="Veluchamy A."/>
            <person name="Ward B.J."/>
            <person name="Allen A."/>
            <person name="Barry K."/>
            <person name="Falciatore A."/>
            <person name="Ferrante M."/>
            <person name="Fortunato A.E."/>
            <person name="Gloeckner G."/>
            <person name="Gruber A."/>
            <person name="Hipkin R."/>
            <person name="Janech M."/>
            <person name="Kroth P."/>
            <person name="Leese F."/>
            <person name="Lindquist E."/>
            <person name="Lyon B.R."/>
            <person name="Martin J."/>
            <person name="Mayer C."/>
            <person name="Parker M."/>
            <person name="Quesneville H."/>
            <person name="Raymond J."/>
            <person name="Uhlig C."/>
            <person name="Valentin K.U."/>
            <person name="Worden A.Z."/>
            <person name="Armbrust E.V."/>
            <person name="Bowler C."/>
            <person name="Green B."/>
            <person name="Moulton V."/>
            <person name="Van Oosterhout C."/>
            <person name="Grigoriev I."/>
        </authorList>
    </citation>
    <scope>NUCLEOTIDE SEQUENCE [LARGE SCALE GENOMIC DNA]</scope>
    <source>
        <strain evidence="2 3">CCMP1102</strain>
    </source>
</reference>
<evidence type="ECO:0000313" key="3">
    <source>
        <dbReference type="Proteomes" id="UP000095751"/>
    </source>
</evidence>
<dbReference type="EMBL" id="KV784355">
    <property type="protein sequence ID" value="OEU19682.1"/>
    <property type="molecule type" value="Genomic_DNA"/>
</dbReference>
<dbReference type="InterPro" id="IPR013078">
    <property type="entry name" value="His_Pase_superF_clade-1"/>
</dbReference>
<accession>A0A1E7FND9</accession>
<name>A0A1E7FND9_9STRA</name>
<dbReference type="KEGG" id="fcy:FRACYDRAFT_162733"/>
<dbReference type="InterPro" id="IPR029033">
    <property type="entry name" value="His_PPase_superfam"/>
</dbReference>
<feature type="signal peptide" evidence="1">
    <location>
        <begin position="1"/>
        <end position="20"/>
    </location>
</feature>
<keyword evidence="3" id="KW-1185">Reference proteome</keyword>
<feature type="non-terminal residue" evidence="2">
    <location>
        <position position="1"/>
    </location>
</feature>
<dbReference type="AlphaFoldDB" id="A0A1E7FND9"/>
<sequence>LTRCIQTALLSFDFLTTTTAVPFVGLESLRETVNYNADRRRRISEISNEFLEVDFSFCQNDEDEIWMNHLESAELHTVAKRGRQSLEFIESLSQSKLIICTHSAYLRCILNWGQTGGVPQMFDQWLD</sequence>
<feature type="non-terminal residue" evidence="2">
    <location>
        <position position="127"/>
    </location>
</feature>
<evidence type="ECO:0000256" key="1">
    <source>
        <dbReference type="SAM" id="SignalP"/>
    </source>
</evidence>
<feature type="chain" id="PRO_5009193403" description="Phosphoglycerate mutase-like protein" evidence="1">
    <location>
        <begin position="21"/>
        <end position="127"/>
    </location>
</feature>
<dbReference type="Proteomes" id="UP000095751">
    <property type="component" value="Unassembled WGS sequence"/>
</dbReference>
<dbReference type="SUPFAM" id="SSF53254">
    <property type="entry name" value="Phosphoglycerate mutase-like"/>
    <property type="match status" value="1"/>
</dbReference>
<keyword evidence="1" id="KW-0732">Signal</keyword>
<dbReference type="InParanoid" id="A0A1E7FND9"/>
<protein>
    <recommendedName>
        <fullName evidence="4">Phosphoglycerate mutase-like protein</fullName>
    </recommendedName>
</protein>
<evidence type="ECO:0000313" key="2">
    <source>
        <dbReference type="EMBL" id="OEU19682.1"/>
    </source>
</evidence>
<evidence type="ECO:0008006" key="4">
    <source>
        <dbReference type="Google" id="ProtNLM"/>
    </source>
</evidence>
<dbReference type="Pfam" id="PF00300">
    <property type="entry name" value="His_Phos_1"/>
    <property type="match status" value="1"/>
</dbReference>